<dbReference type="PROSITE" id="PS00678">
    <property type="entry name" value="WD_REPEATS_1"/>
    <property type="match status" value="1"/>
</dbReference>
<dbReference type="PROSITE" id="PS50294">
    <property type="entry name" value="WD_REPEATS_REGION"/>
    <property type="match status" value="3"/>
</dbReference>
<feature type="compositionally biased region" description="Acidic residues" evidence="7">
    <location>
        <begin position="123"/>
        <end position="138"/>
    </location>
</feature>
<evidence type="ECO:0000313" key="9">
    <source>
        <dbReference type="Proteomes" id="UP000887566"/>
    </source>
</evidence>
<dbReference type="InterPro" id="IPR019775">
    <property type="entry name" value="WD40_repeat_CS"/>
</dbReference>
<dbReference type="InterPro" id="IPR036322">
    <property type="entry name" value="WD40_repeat_dom_sf"/>
</dbReference>
<dbReference type="PRINTS" id="PR00320">
    <property type="entry name" value="GPROTEINBRPT"/>
</dbReference>
<reference evidence="10" key="1">
    <citation type="submission" date="2022-11" db="UniProtKB">
        <authorList>
            <consortium name="WormBaseParasite"/>
        </authorList>
    </citation>
    <scope>IDENTIFICATION</scope>
</reference>
<sequence length="452" mass="50240">MDGEDDHEAMSANSGHEDEDESGSAQVVPNHKKQAYLPGKSRDLKDDEELTFDKQAYRMYHPFTTERPCLSFDPLMDDDGDNRDSYPLTCRLVAGTQAERSRDNGLLTMKLANITPIKAKKDDDDDDDESESEDEEDDEKKAEKTPAMHAALIPHQGGVNRIRATRLGASTVCAVWNDQCKVQIWNLTPALKAVNEMTDKKTQSTTLKKEKPLFSFVGHQSEGFALDWSSVSTGRLASGDNMKRIHVWSMGEGGQWAVDQRPLTGHTGSVEDIQWSPTEENVFASCSADGSIRLWDARAPAAEACVCTVANAHDSDVNVISWNSTEPFLLSGGDDGELKVWDLKLIQYGQAVARFKHHSKPITSVQWNPKDSTVFMASGEDDQTTIWDLALEADDGDETEKIQTDEPTVPPQLLFIHMGQEEVKEVRWHRQLTGVALTTALSGFNIFRTINV</sequence>
<dbReference type="Gene3D" id="2.130.10.10">
    <property type="entry name" value="YVTN repeat-like/Quinoprotein amine dehydrogenase"/>
    <property type="match status" value="1"/>
</dbReference>
<dbReference type="InterPro" id="IPR015943">
    <property type="entry name" value="WD40/YVTN_repeat-like_dom_sf"/>
</dbReference>
<feature type="repeat" description="WD" evidence="6">
    <location>
        <begin position="310"/>
        <end position="344"/>
    </location>
</feature>
<evidence type="ECO:0000313" key="10">
    <source>
        <dbReference type="WBParaSite" id="PSAMB.scaffold147size72779.g2614.t1"/>
    </source>
</evidence>
<dbReference type="Pfam" id="PF12265">
    <property type="entry name" value="CAF1C_H4-bd"/>
    <property type="match status" value="1"/>
</dbReference>
<dbReference type="PROSITE" id="PS50082">
    <property type="entry name" value="WD_REPEATS_2"/>
    <property type="match status" value="3"/>
</dbReference>
<protein>
    <recommendedName>
        <fullName evidence="5">Glutamate-rich WD repeat-containing protein 1</fullName>
    </recommendedName>
</protein>
<keyword evidence="3" id="KW-0677">Repeat</keyword>
<dbReference type="GO" id="GO:0042254">
    <property type="term" value="P:ribosome biogenesis"/>
    <property type="evidence" value="ECO:0007669"/>
    <property type="project" value="TreeGrafter"/>
</dbReference>
<evidence type="ECO:0000256" key="1">
    <source>
        <dbReference type="ARBA" id="ARBA00004123"/>
    </source>
</evidence>
<accession>A0A914V5H1</accession>
<dbReference type="PANTHER" id="PTHR45903">
    <property type="entry name" value="GLUTAMATE-RICH WD REPEAT-CONTAINING PROTEIN 1"/>
    <property type="match status" value="1"/>
</dbReference>
<feature type="repeat" description="WD" evidence="6">
    <location>
        <begin position="355"/>
        <end position="389"/>
    </location>
</feature>
<comment type="subcellular location">
    <subcellularLocation>
        <location evidence="1">Nucleus</location>
    </subcellularLocation>
</comment>
<dbReference type="InterPro" id="IPR001680">
    <property type="entry name" value="WD40_rpt"/>
</dbReference>
<feature type="repeat" description="WD" evidence="6">
    <location>
        <begin position="263"/>
        <end position="296"/>
    </location>
</feature>
<name>A0A914V5H1_9BILA</name>
<keyword evidence="2 6" id="KW-0853">WD repeat</keyword>
<feature type="region of interest" description="Disordered" evidence="7">
    <location>
        <begin position="118"/>
        <end position="146"/>
    </location>
</feature>
<evidence type="ECO:0000256" key="7">
    <source>
        <dbReference type="SAM" id="MobiDB-lite"/>
    </source>
</evidence>
<dbReference type="SUPFAM" id="SSF50978">
    <property type="entry name" value="WD40 repeat-like"/>
    <property type="match status" value="1"/>
</dbReference>
<dbReference type="InterPro" id="IPR051972">
    <property type="entry name" value="Glutamate-rich_WD_repeat"/>
</dbReference>
<evidence type="ECO:0000256" key="2">
    <source>
        <dbReference type="ARBA" id="ARBA00022574"/>
    </source>
</evidence>
<feature type="region of interest" description="Disordered" evidence="7">
    <location>
        <begin position="1"/>
        <end position="48"/>
    </location>
</feature>
<evidence type="ECO:0000259" key="8">
    <source>
        <dbReference type="Pfam" id="PF12265"/>
    </source>
</evidence>
<keyword evidence="9" id="KW-1185">Reference proteome</keyword>
<feature type="domain" description="Histone-binding protein RBBP4-like N-terminal" evidence="8">
    <location>
        <begin position="47"/>
        <end position="114"/>
    </location>
</feature>
<proteinExistence type="predicted"/>
<dbReference type="GO" id="GO:0005730">
    <property type="term" value="C:nucleolus"/>
    <property type="evidence" value="ECO:0007669"/>
    <property type="project" value="TreeGrafter"/>
</dbReference>
<dbReference type="SMART" id="SM00320">
    <property type="entry name" value="WD40"/>
    <property type="match status" value="5"/>
</dbReference>
<evidence type="ECO:0000256" key="6">
    <source>
        <dbReference type="PROSITE-ProRule" id="PRU00221"/>
    </source>
</evidence>
<keyword evidence="4" id="KW-0539">Nucleus</keyword>
<dbReference type="InterPro" id="IPR022052">
    <property type="entry name" value="Histone-bd_RBBP4-like_N"/>
</dbReference>
<dbReference type="AlphaFoldDB" id="A0A914V5H1"/>
<dbReference type="Proteomes" id="UP000887566">
    <property type="component" value="Unplaced"/>
</dbReference>
<dbReference type="WBParaSite" id="PSAMB.scaffold147size72779.g2614.t1">
    <property type="protein sequence ID" value="PSAMB.scaffold147size72779.g2614.t1"/>
    <property type="gene ID" value="PSAMB.scaffold147size72779.g2614"/>
</dbReference>
<organism evidence="9 10">
    <name type="scientific">Plectus sambesii</name>
    <dbReference type="NCBI Taxonomy" id="2011161"/>
    <lineage>
        <taxon>Eukaryota</taxon>
        <taxon>Metazoa</taxon>
        <taxon>Ecdysozoa</taxon>
        <taxon>Nematoda</taxon>
        <taxon>Chromadorea</taxon>
        <taxon>Plectida</taxon>
        <taxon>Plectina</taxon>
        <taxon>Plectoidea</taxon>
        <taxon>Plectidae</taxon>
        <taxon>Plectus</taxon>
    </lineage>
</organism>
<dbReference type="PANTHER" id="PTHR45903:SF1">
    <property type="entry name" value="GLUTAMATE-RICH WD REPEAT-CONTAINING PROTEIN 1"/>
    <property type="match status" value="1"/>
</dbReference>
<evidence type="ECO:0000256" key="3">
    <source>
        <dbReference type="ARBA" id="ARBA00022737"/>
    </source>
</evidence>
<evidence type="ECO:0000256" key="5">
    <source>
        <dbReference type="ARBA" id="ARBA00040876"/>
    </source>
</evidence>
<dbReference type="Pfam" id="PF00400">
    <property type="entry name" value="WD40"/>
    <property type="match status" value="3"/>
</dbReference>
<evidence type="ECO:0000256" key="4">
    <source>
        <dbReference type="ARBA" id="ARBA00023242"/>
    </source>
</evidence>
<dbReference type="InterPro" id="IPR020472">
    <property type="entry name" value="WD40_PAC1"/>
</dbReference>